<feature type="active site" description="Proton acceptor" evidence="8">
    <location>
        <position position="139"/>
    </location>
</feature>
<comment type="cofactor">
    <cofactor evidence="1 8">
        <name>Mg(2+)</name>
        <dbReference type="ChEBI" id="CHEBI:18420"/>
    </cofactor>
</comment>
<dbReference type="Gene3D" id="3.40.50.450">
    <property type="match status" value="1"/>
</dbReference>
<dbReference type="EC" id="2.7.1.90" evidence="8"/>
<evidence type="ECO:0000256" key="8">
    <source>
        <dbReference type="HAMAP-Rule" id="MF_01978"/>
    </source>
</evidence>
<feature type="binding site" evidence="8">
    <location>
        <begin position="137"/>
        <end position="139"/>
    </location>
    <ligand>
        <name>substrate</name>
    </ligand>
</feature>
<comment type="caution">
    <text evidence="10">The sequence shown here is derived from an EMBL/GenBank/DDBJ whole genome shotgun (WGS) entry which is preliminary data.</text>
</comment>
<evidence type="ECO:0000259" key="9">
    <source>
        <dbReference type="Pfam" id="PF00365"/>
    </source>
</evidence>
<dbReference type="InterPro" id="IPR035966">
    <property type="entry name" value="PKF_sf"/>
</dbReference>
<dbReference type="Gene3D" id="3.40.50.460">
    <property type="entry name" value="Phosphofructokinase domain"/>
    <property type="match status" value="1"/>
</dbReference>
<gene>
    <name evidence="8" type="primary">pfp</name>
    <name evidence="10" type="ORF">ABNW52_13530</name>
</gene>
<dbReference type="PANTHER" id="PTHR45770">
    <property type="entry name" value="ATP-DEPENDENT 6-PHOSPHOFRUCTOKINASE 1"/>
    <property type="match status" value="1"/>
</dbReference>
<keyword evidence="6 8" id="KW-0460">Magnesium</keyword>
<dbReference type="SUPFAM" id="SSF53784">
    <property type="entry name" value="Phosphofructokinase"/>
    <property type="match status" value="1"/>
</dbReference>
<dbReference type="InterPro" id="IPR011404">
    <property type="entry name" value="PPi-PFK"/>
</dbReference>
<keyword evidence="8" id="KW-0324">Glycolysis</keyword>
<feature type="domain" description="Phosphofructokinase" evidence="9">
    <location>
        <begin position="4"/>
        <end position="316"/>
    </location>
</feature>
<dbReference type="PRINTS" id="PR00476">
    <property type="entry name" value="PHFRCTKINASE"/>
</dbReference>
<feature type="binding site" evidence="8">
    <location>
        <begin position="183"/>
        <end position="185"/>
    </location>
    <ligand>
        <name>substrate</name>
    </ligand>
</feature>
<comment type="activity regulation">
    <text evidence="8">Non-allosteric.</text>
</comment>
<keyword evidence="3 8" id="KW-0808">Transferase</keyword>
<comment type="pathway">
    <text evidence="8">Carbohydrate degradation; glycolysis; D-glyceraldehyde 3-phosphate and glycerone phosphate from D-glucose: step 3/4.</text>
</comment>
<evidence type="ECO:0000256" key="3">
    <source>
        <dbReference type="ARBA" id="ARBA00022679"/>
    </source>
</evidence>
<dbReference type="GO" id="GO:0047334">
    <property type="term" value="F:diphosphate-fructose-6-phosphate 1-phosphotransferase activity"/>
    <property type="evidence" value="ECO:0007669"/>
    <property type="project" value="UniProtKB-EC"/>
</dbReference>
<keyword evidence="4 8" id="KW-0479">Metal-binding</keyword>
<evidence type="ECO:0000256" key="5">
    <source>
        <dbReference type="ARBA" id="ARBA00022777"/>
    </source>
</evidence>
<dbReference type="InterPro" id="IPR050929">
    <property type="entry name" value="PFKA"/>
</dbReference>
<dbReference type="RefSeq" id="WP_349588773.1">
    <property type="nucleotide sequence ID" value="NZ_JBEFLD010000007.1"/>
</dbReference>
<evidence type="ECO:0000313" key="11">
    <source>
        <dbReference type="Proteomes" id="UP001433638"/>
    </source>
</evidence>
<evidence type="ECO:0000313" key="10">
    <source>
        <dbReference type="EMBL" id="MEQ6291634.1"/>
    </source>
</evidence>
<proteinExistence type="inferred from homology"/>
<comment type="subcellular location">
    <subcellularLocation>
        <location evidence="8">Cytoplasm</location>
    </subcellularLocation>
</comment>
<comment type="caution">
    <text evidence="8">Lacks conserved residue(s) required for the propagation of feature annotation.</text>
</comment>
<comment type="catalytic activity">
    <reaction evidence="7 8">
        <text>beta-D-fructose 6-phosphate + diphosphate = beta-D-fructose 1,6-bisphosphate + phosphate + H(+)</text>
        <dbReference type="Rhea" id="RHEA:13613"/>
        <dbReference type="ChEBI" id="CHEBI:15378"/>
        <dbReference type="ChEBI" id="CHEBI:32966"/>
        <dbReference type="ChEBI" id="CHEBI:33019"/>
        <dbReference type="ChEBI" id="CHEBI:43474"/>
        <dbReference type="ChEBI" id="CHEBI:57634"/>
        <dbReference type="EC" id="2.7.1.90"/>
    </reaction>
</comment>
<evidence type="ECO:0000256" key="1">
    <source>
        <dbReference type="ARBA" id="ARBA00001946"/>
    </source>
</evidence>
<evidence type="ECO:0000256" key="4">
    <source>
        <dbReference type="ARBA" id="ARBA00022723"/>
    </source>
</evidence>
<feature type="binding site" evidence="8">
    <location>
        <position position="109"/>
    </location>
    <ligand>
        <name>Mg(2+)</name>
        <dbReference type="ChEBI" id="CHEBI:18420"/>
        <note>catalytic</note>
    </ligand>
</feature>
<dbReference type="EMBL" id="JBEFLD010000007">
    <property type="protein sequence ID" value="MEQ6291634.1"/>
    <property type="molecule type" value="Genomic_DNA"/>
</dbReference>
<dbReference type="Proteomes" id="UP001433638">
    <property type="component" value="Unassembled WGS sequence"/>
</dbReference>
<evidence type="ECO:0000256" key="6">
    <source>
        <dbReference type="ARBA" id="ARBA00022842"/>
    </source>
</evidence>
<feature type="site" description="Important for catalytic activity; stabilizes the transition state when the phosphoryl donor is PPi" evidence="8">
    <location>
        <position position="136"/>
    </location>
</feature>
<keyword evidence="8" id="KW-0963">Cytoplasm</keyword>
<evidence type="ECO:0000256" key="2">
    <source>
        <dbReference type="ARBA" id="ARBA00003138"/>
    </source>
</evidence>
<accession>A0ABV1M5X4</accession>
<organism evidence="10 11">
    <name type="scientific">Vogesella oryzagri</name>
    <dbReference type="NCBI Taxonomy" id="3160864"/>
    <lineage>
        <taxon>Bacteria</taxon>
        <taxon>Pseudomonadati</taxon>
        <taxon>Pseudomonadota</taxon>
        <taxon>Betaproteobacteria</taxon>
        <taxon>Neisseriales</taxon>
        <taxon>Chromobacteriaceae</taxon>
        <taxon>Vogesella</taxon>
    </lineage>
</organism>
<reference evidence="10" key="1">
    <citation type="submission" date="2024-06" db="EMBL/GenBank/DDBJ databases">
        <title>Genome sequence of Vogesella sp. MAHUQ-64.</title>
        <authorList>
            <person name="Huq M.A."/>
        </authorList>
    </citation>
    <scope>NUCLEOTIDE SEQUENCE</scope>
    <source>
        <strain evidence="10">MAHUQ-64</strain>
    </source>
</reference>
<comment type="subunit">
    <text evidence="8">Homodimer.</text>
</comment>
<dbReference type="Pfam" id="PF00365">
    <property type="entry name" value="PFK"/>
    <property type="match status" value="1"/>
</dbReference>
<feature type="binding site" evidence="8">
    <location>
        <position position="11"/>
    </location>
    <ligand>
        <name>diphosphate</name>
        <dbReference type="ChEBI" id="CHEBI:33019"/>
    </ligand>
</feature>
<comment type="function">
    <text evidence="2 8">Catalyzes the phosphorylation of D-fructose 6-phosphate, the first committing step of glycolysis. Uses inorganic phosphate (PPi) as phosphoryl donor instead of ATP like common ATP-dependent phosphofructokinases (ATP-PFKs), which renders the reaction reversible, and can thus function both in glycolysis and gluconeogenesis. Consistently, PPi-PFK can replace the enzymes of both the forward (ATP-PFK) and reverse (fructose-bisphosphatase (FBPase)) reactions.</text>
</comment>
<sequence>MSRLLYLQSGGPTAVLNTSAQGVIETARAHGVAVCAAADGLAGLLAGRLLDCDALPAAAIARLGLLPGAAFGSSRQMLPPQAEAPQQWQQLAALLQRFDICQILLNGGNGSMETALLLQQLGEQFGLPLTVVGIPKTIDNDLEGTDFSPGFPSAAKYLASSLREVLLDMRSMAQGRVFILETMGRHVGWLAAAGSLAALPDEAPPLLLLPEVAYDEARLFAAVRCQIDAQGYCAIVVSEGLRSADGRFVAQMHADRVYGHEQLGGAGVWLAQRIQHGLQLHAHVAVADCLQRAARHLLSAVDARLAYQVGRMAVEWALAGQGGVMAGLQRIATPHGCDWQVVPQPLAAVANLERALPAAFIAADGLDVTPACRAYLQPLLLGEVALPFVAGLPDMQPLQFPPLPG</sequence>
<dbReference type="HAMAP" id="MF_01978">
    <property type="entry name" value="Phosphofructokinase_II_B2"/>
    <property type="match status" value="1"/>
</dbReference>
<evidence type="ECO:0000256" key="7">
    <source>
        <dbReference type="ARBA" id="ARBA00048072"/>
    </source>
</evidence>
<feature type="binding site" evidence="8">
    <location>
        <position position="239"/>
    </location>
    <ligand>
        <name>substrate</name>
    </ligand>
</feature>
<dbReference type="InterPro" id="IPR022953">
    <property type="entry name" value="ATP_PFK"/>
</dbReference>
<protein>
    <recommendedName>
        <fullName evidence="8">Pyrophosphate--fructose 6-phosphate 1-phosphotransferase</fullName>
        <ecNumber evidence="8">2.7.1.90</ecNumber>
    </recommendedName>
    <alternativeName>
        <fullName evidence="8">6-phosphofructokinase, pyrophosphate dependent</fullName>
    </alternativeName>
    <alternativeName>
        <fullName evidence="8">PPi-dependent phosphofructokinase</fullName>
        <shortName evidence="8">PPi-PFK</shortName>
    </alternativeName>
    <alternativeName>
        <fullName evidence="8">Pyrophosphate-dependent 6-phosphofructose-1-kinase</fullName>
    </alternativeName>
</protein>
<dbReference type="InterPro" id="IPR000023">
    <property type="entry name" value="Phosphofructokinase_dom"/>
</dbReference>
<keyword evidence="5 8" id="KW-0418">Kinase</keyword>
<name>A0ABV1M5X4_9NEIS</name>
<comment type="similarity">
    <text evidence="8">Belongs to the phosphofructokinase type A (PFKA) family. PPi-dependent PFK group II subfamily. Clade 'B2' sub-subfamily.</text>
</comment>
<dbReference type="NCBIfam" id="NF010675">
    <property type="entry name" value="PRK14072.1"/>
    <property type="match status" value="1"/>
</dbReference>
<keyword evidence="11" id="KW-1185">Reference proteome</keyword>
<dbReference type="PIRSF" id="PIRSF036483">
    <property type="entry name" value="PFK_XF0274"/>
    <property type="match status" value="1"/>
</dbReference>